<comment type="caution">
    <text evidence="1">The sequence shown here is derived from an EMBL/GenBank/DDBJ whole genome shotgun (WGS) entry which is preliminary data.</text>
</comment>
<evidence type="ECO:0008006" key="3">
    <source>
        <dbReference type="Google" id="ProtNLM"/>
    </source>
</evidence>
<accession>A0ABR9C8F9</accession>
<keyword evidence="2" id="KW-1185">Reference proteome</keyword>
<reference evidence="1 2" key="1">
    <citation type="submission" date="2020-09" db="EMBL/GenBank/DDBJ databases">
        <title>The genome sequence of type strain Labrenzia polysiphoniae KACC 19711.</title>
        <authorList>
            <person name="Liu Y."/>
        </authorList>
    </citation>
    <scope>NUCLEOTIDE SEQUENCE [LARGE SCALE GENOMIC DNA]</scope>
    <source>
        <strain evidence="1 2">KACC 19711</strain>
    </source>
</reference>
<gene>
    <name evidence="1" type="ORF">IG617_07780</name>
</gene>
<proteinExistence type="predicted"/>
<sequence>MSVGIVQQVLHVNTLCKELDENKIFLKAIEHYLDTGGAGTVAIPGQDGTYENYPKVHASSAEEYLEKYPDCCRYYPVEVDGKPLSVLSRFLERQCGFVGIDVHIRYLKDGQIKTDFPVFSRVRVIDTSYQIFSYSKDQ</sequence>
<dbReference type="Proteomes" id="UP000615687">
    <property type="component" value="Unassembled WGS sequence"/>
</dbReference>
<evidence type="ECO:0000313" key="1">
    <source>
        <dbReference type="EMBL" id="MBD8876180.1"/>
    </source>
</evidence>
<dbReference type="EMBL" id="JACYXJ010000003">
    <property type="protein sequence ID" value="MBD8876180.1"/>
    <property type="molecule type" value="Genomic_DNA"/>
</dbReference>
<dbReference type="RefSeq" id="WP_192108673.1">
    <property type="nucleotide sequence ID" value="NZ_JACYXJ010000003.1"/>
</dbReference>
<evidence type="ECO:0000313" key="2">
    <source>
        <dbReference type="Proteomes" id="UP000615687"/>
    </source>
</evidence>
<organism evidence="1 2">
    <name type="scientific">Roseibium polysiphoniae</name>
    <dbReference type="NCBI Taxonomy" id="2571221"/>
    <lineage>
        <taxon>Bacteria</taxon>
        <taxon>Pseudomonadati</taxon>
        <taxon>Pseudomonadota</taxon>
        <taxon>Alphaproteobacteria</taxon>
        <taxon>Hyphomicrobiales</taxon>
        <taxon>Stappiaceae</taxon>
        <taxon>Roseibium</taxon>
    </lineage>
</organism>
<protein>
    <recommendedName>
        <fullName evidence="3">SnoaL-like domain-containing protein</fullName>
    </recommendedName>
</protein>
<name>A0ABR9C8F9_9HYPH</name>